<protein>
    <recommendedName>
        <fullName evidence="4">PEP-CTERM protein-sorting domain-containing protein</fullName>
    </recommendedName>
</protein>
<accession>A0A9X2FET0</accession>
<gene>
    <name evidence="2" type="ORF">NG895_27925</name>
</gene>
<evidence type="ECO:0008006" key="4">
    <source>
        <dbReference type="Google" id="ProtNLM"/>
    </source>
</evidence>
<reference evidence="2" key="1">
    <citation type="submission" date="2022-06" db="EMBL/GenBank/DDBJ databases">
        <title>Aeoliella straminimaris, a novel planctomycete from sediments.</title>
        <authorList>
            <person name="Vitorino I.R."/>
            <person name="Lage O.M."/>
        </authorList>
    </citation>
    <scope>NUCLEOTIDE SEQUENCE</scope>
    <source>
        <strain evidence="2">ICT_H6.2</strain>
    </source>
</reference>
<proteinExistence type="predicted"/>
<dbReference type="Proteomes" id="UP001155241">
    <property type="component" value="Unassembled WGS sequence"/>
</dbReference>
<name>A0A9X2FET0_9BACT</name>
<feature type="signal peptide" evidence="1">
    <location>
        <begin position="1"/>
        <end position="20"/>
    </location>
</feature>
<feature type="chain" id="PRO_5040803771" description="PEP-CTERM protein-sorting domain-containing protein" evidence="1">
    <location>
        <begin position="21"/>
        <end position="181"/>
    </location>
</feature>
<dbReference type="EMBL" id="JAMXLR010000092">
    <property type="protein sequence ID" value="MCO6047750.1"/>
    <property type="molecule type" value="Genomic_DNA"/>
</dbReference>
<comment type="caution">
    <text evidence="2">The sequence shown here is derived from an EMBL/GenBank/DDBJ whole genome shotgun (WGS) entry which is preliminary data.</text>
</comment>
<sequence length="181" mass="18985">MKLKFATACVAIAGLAVALAAKSEASLQVNWTGATKFVGTVDPDAPPGSLVAEADKINKMIGVLPSTSEVIDSKTYTRSDLDVLFDPVDLNLDYFKQDNGNTTLSLGNLAAQYIFGKYGNVGYVWYCEEGFTGDIVLPATAGGNGLSHSSAFNVVPEAGSLIVWGGLALTGLCLCRRKLVS</sequence>
<keyword evidence="1" id="KW-0732">Signal</keyword>
<organism evidence="2 3">
    <name type="scientific">Aeoliella straminimaris</name>
    <dbReference type="NCBI Taxonomy" id="2954799"/>
    <lineage>
        <taxon>Bacteria</taxon>
        <taxon>Pseudomonadati</taxon>
        <taxon>Planctomycetota</taxon>
        <taxon>Planctomycetia</taxon>
        <taxon>Pirellulales</taxon>
        <taxon>Lacipirellulaceae</taxon>
        <taxon>Aeoliella</taxon>
    </lineage>
</organism>
<evidence type="ECO:0000313" key="2">
    <source>
        <dbReference type="EMBL" id="MCO6047750.1"/>
    </source>
</evidence>
<evidence type="ECO:0000313" key="3">
    <source>
        <dbReference type="Proteomes" id="UP001155241"/>
    </source>
</evidence>
<keyword evidence="3" id="KW-1185">Reference proteome</keyword>
<dbReference type="AlphaFoldDB" id="A0A9X2FET0"/>
<evidence type="ECO:0000256" key="1">
    <source>
        <dbReference type="SAM" id="SignalP"/>
    </source>
</evidence>
<dbReference type="RefSeq" id="WP_252855857.1">
    <property type="nucleotide sequence ID" value="NZ_JAMXLR010000092.1"/>
</dbReference>